<evidence type="ECO:0000313" key="15">
    <source>
        <dbReference type="EMBL" id="GMT26784.1"/>
    </source>
</evidence>
<dbReference type="GO" id="GO:0000785">
    <property type="term" value="C:chromatin"/>
    <property type="evidence" value="ECO:0007669"/>
    <property type="project" value="TreeGrafter"/>
</dbReference>
<evidence type="ECO:0000256" key="9">
    <source>
        <dbReference type="ARBA" id="ARBA00023242"/>
    </source>
</evidence>
<dbReference type="PANTHER" id="PTHR10782">
    <property type="entry name" value="ZINC FINGER MIZ DOMAIN-CONTAINING PROTEIN"/>
    <property type="match status" value="1"/>
</dbReference>
<dbReference type="InterPro" id="IPR023321">
    <property type="entry name" value="PINIT"/>
</dbReference>
<evidence type="ECO:0000256" key="10">
    <source>
        <dbReference type="PROSITE-ProRule" id="PRU00452"/>
    </source>
</evidence>
<keyword evidence="4" id="KW-0808">Transferase</keyword>
<dbReference type="Pfam" id="PF02891">
    <property type="entry name" value="zf-MIZ"/>
    <property type="match status" value="1"/>
</dbReference>
<dbReference type="Gene3D" id="3.30.40.10">
    <property type="entry name" value="Zinc/RING finger domain, C3HC4 (zinc finger)"/>
    <property type="match status" value="1"/>
</dbReference>
<dbReference type="InterPro" id="IPR036361">
    <property type="entry name" value="SAP_dom_sf"/>
</dbReference>
<evidence type="ECO:0000256" key="4">
    <source>
        <dbReference type="ARBA" id="ARBA00022679"/>
    </source>
</evidence>
<sequence length="728" mass="79306">MMHNSSTHAAQQQALRAETAPYEGKLAHFKVTELQNLLTHYKLQKLGKKNELYARCVELLRNPQLSRQVMEKIREIEARVNGRPTPYPLPTMNANSYHQQQQQQQMAYRPSGGMGGFSGYGGMPGLNTIGMSSMHSLAHAQNPANFNPRPARNLTPMALPFYDPIFTLLEPQELPCNPNGNKTSAQMTLNFIVPAEHQLRLQTRSDVFPRTEVQMRFFNATGDILNIEQPDDFPLNVNVKINESPVTLPNVIPTNKPNVEPKRPSRPVNLTQYVTGHAREKTHRVRIDWTADKRTWAMAIYLVSRVDATILRKRVESSPSFDLPYETTEATIRKRLGGGDDDDVAMDSLKISLLCPLGKTRMTVAARSRDCTHLQCFDLDLYLQMNEKRPTWKCCVCSSSAPYHKLIIDKYFMRMLKELDRKVTDVELLKDGSFRVIAEDDVCDLSDDDECAEVKPKAAAAAGSGAAGAASTKKEAAGGSDDIITLSDDEEVDDIALRTAIRASMPVTAAAAAEPPRTPVSKAPMASSSSSLENSIICLSDDDSPPRPAKNTTGAPCSSSSASSAASAARPSTSSPTVPCSASLAAAGYGRPAPSNLADALSQAGLRTNAPGSLHMGGVGPMSAAIAVSNAQQSIFNWAQAQAAQQPQSAPPMMNPQMNPQWGAFMQQPMAGYGQYYSNQMQQQQQPQQAAPQPQYGYPAAWGAQAQSGAYGAQPSNGVIRRPEDQQR</sequence>
<organism evidence="15 16">
    <name type="scientific">Pristionchus fissidentatus</name>
    <dbReference type="NCBI Taxonomy" id="1538716"/>
    <lineage>
        <taxon>Eukaryota</taxon>
        <taxon>Metazoa</taxon>
        <taxon>Ecdysozoa</taxon>
        <taxon>Nematoda</taxon>
        <taxon>Chromadorea</taxon>
        <taxon>Rhabditida</taxon>
        <taxon>Rhabditina</taxon>
        <taxon>Diplogasteromorpha</taxon>
        <taxon>Diplogasteroidea</taxon>
        <taxon>Neodiplogasteridae</taxon>
        <taxon>Pristionchus</taxon>
    </lineage>
</organism>
<feature type="domain" description="SAP" evidence="12">
    <location>
        <begin position="26"/>
        <end position="60"/>
    </location>
</feature>
<evidence type="ECO:0000256" key="2">
    <source>
        <dbReference type="ARBA" id="ARBA00004718"/>
    </source>
</evidence>
<keyword evidence="7" id="KW-0833">Ubl conjugation pathway</keyword>
<dbReference type="Gene3D" id="2.60.120.780">
    <property type="entry name" value="PINIT domain"/>
    <property type="match status" value="1"/>
</dbReference>
<evidence type="ECO:0000256" key="11">
    <source>
        <dbReference type="SAM" id="MobiDB-lite"/>
    </source>
</evidence>
<feature type="domain" description="PINIT" evidence="14">
    <location>
        <begin position="142"/>
        <end position="306"/>
    </location>
</feature>
<evidence type="ECO:0000256" key="8">
    <source>
        <dbReference type="ARBA" id="ARBA00022833"/>
    </source>
</evidence>
<feature type="compositionally biased region" description="Low complexity" evidence="11">
    <location>
        <begin position="555"/>
        <end position="576"/>
    </location>
</feature>
<dbReference type="GO" id="GO:0061665">
    <property type="term" value="F:SUMO ligase activity"/>
    <property type="evidence" value="ECO:0007669"/>
    <property type="project" value="TreeGrafter"/>
</dbReference>
<evidence type="ECO:0000256" key="6">
    <source>
        <dbReference type="ARBA" id="ARBA00022771"/>
    </source>
</evidence>
<dbReference type="InterPro" id="IPR004181">
    <property type="entry name" value="Znf_MIZ"/>
</dbReference>
<evidence type="ECO:0008006" key="17">
    <source>
        <dbReference type="Google" id="ProtNLM"/>
    </source>
</evidence>
<dbReference type="InterPro" id="IPR038654">
    <property type="entry name" value="PINIT_sf"/>
</dbReference>
<dbReference type="Pfam" id="PF14324">
    <property type="entry name" value="PINIT"/>
    <property type="match status" value="1"/>
</dbReference>
<evidence type="ECO:0000259" key="13">
    <source>
        <dbReference type="PROSITE" id="PS51044"/>
    </source>
</evidence>
<keyword evidence="8" id="KW-0862">Zinc</keyword>
<keyword evidence="6 10" id="KW-0863">Zinc-finger</keyword>
<protein>
    <recommendedName>
        <fullName evidence="17">Gei-17</fullName>
    </recommendedName>
</protein>
<feature type="compositionally biased region" description="Low complexity" evidence="11">
    <location>
        <begin position="527"/>
        <end position="539"/>
    </location>
</feature>
<keyword evidence="5" id="KW-0479">Metal-binding</keyword>
<dbReference type="Gene3D" id="1.10.720.30">
    <property type="entry name" value="SAP domain"/>
    <property type="match status" value="1"/>
</dbReference>
<name>A0AAV5WAC9_9BILA</name>
<dbReference type="GO" id="GO:0006357">
    <property type="term" value="P:regulation of transcription by RNA polymerase II"/>
    <property type="evidence" value="ECO:0007669"/>
    <property type="project" value="TreeGrafter"/>
</dbReference>
<comment type="pathway">
    <text evidence="2">Protein modification; protein sumoylation.</text>
</comment>
<proteinExistence type="inferred from homology"/>
<dbReference type="GO" id="GO:0003712">
    <property type="term" value="F:transcription coregulator activity"/>
    <property type="evidence" value="ECO:0007669"/>
    <property type="project" value="TreeGrafter"/>
</dbReference>
<accession>A0AAV5WAC9</accession>
<evidence type="ECO:0000259" key="12">
    <source>
        <dbReference type="PROSITE" id="PS50800"/>
    </source>
</evidence>
<evidence type="ECO:0000313" key="16">
    <source>
        <dbReference type="Proteomes" id="UP001432322"/>
    </source>
</evidence>
<dbReference type="Proteomes" id="UP001432322">
    <property type="component" value="Unassembled WGS sequence"/>
</dbReference>
<dbReference type="InterPro" id="IPR003034">
    <property type="entry name" value="SAP_dom"/>
</dbReference>
<comment type="similarity">
    <text evidence="3">Belongs to the PIAS family.</text>
</comment>
<dbReference type="PROSITE" id="PS50800">
    <property type="entry name" value="SAP"/>
    <property type="match status" value="1"/>
</dbReference>
<dbReference type="CDD" id="cd16650">
    <property type="entry name" value="SP-RING_PIAS-like"/>
    <property type="match status" value="1"/>
</dbReference>
<feature type="compositionally biased region" description="Low complexity" evidence="11">
    <location>
        <begin position="677"/>
        <end position="714"/>
    </location>
</feature>
<dbReference type="PROSITE" id="PS51044">
    <property type="entry name" value="ZF_SP_RING"/>
    <property type="match status" value="1"/>
</dbReference>
<dbReference type="GO" id="GO:0005634">
    <property type="term" value="C:nucleus"/>
    <property type="evidence" value="ECO:0007669"/>
    <property type="project" value="UniProtKB-SubCell"/>
</dbReference>
<gene>
    <name evidence="15" type="ORF">PFISCL1PPCAC_18081</name>
</gene>
<dbReference type="FunFam" id="2.60.120.780:FF:000007">
    <property type="entry name" value="E3 SUMO-protein ligase gei-17"/>
    <property type="match status" value="1"/>
</dbReference>
<dbReference type="PANTHER" id="PTHR10782:SF94">
    <property type="entry name" value="SUPPRESSOR OF VARIEGATION 2-10, ISOFORM I"/>
    <property type="match status" value="1"/>
</dbReference>
<comment type="subcellular location">
    <subcellularLocation>
        <location evidence="1">Nucleus</location>
    </subcellularLocation>
</comment>
<evidence type="ECO:0000256" key="3">
    <source>
        <dbReference type="ARBA" id="ARBA00005383"/>
    </source>
</evidence>
<comment type="caution">
    <text evidence="15">The sequence shown here is derived from an EMBL/GenBank/DDBJ whole genome shotgun (WGS) entry which is preliminary data.</text>
</comment>
<dbReference type="EMBL" id="BTSY01000005">
    <property type="protein sequence ID" value="GMT26784.1"/>
    <property type="molecule type" value="Genomic_DNA"/>
</dbReference>
<feature type="domain" description="SP-RING-type" evidence="13">
    <location>
        <begin position="340"/>
        <end position="421"/>
    </location>
</feature>
<evidence type="ECO:0000259" key="14">
    <source>
        <dbReference type="PROSITE" id="PS51466"/>
    </source>
</evidence>
<evidence type="ECO:0000256" key="1">
    <source>
        <dbReference type="ARBA" id="ARBA00004123"/>
    </source>
</evidence>
<feature type="region of interest" description="Disordered" evidence="11">
    <location>
        <begin position="677"/>
        <end position="728"/>
    </location>
</feature>
<feature type="region of interest" description="Disordered" evidence="11">
    <location>
        <begin position="507"/>
        <end position="580"/>
    </location>
</feature>
<reference evidence="15" key="1">
    <citation type="submission" date="2023-10" db="EMBL/GenBank/DDBJ databases">
        <title>Genome assembly of Pristionchus species.</title>
        <authorList>
            <person name="Yoshida K."/>
            <person name="Sommer R.J."/>
        </authorList>
    </citation>
    <scope>NUCLEOTIDE SEQUENCE</scope>
    <source>
        <strain evidence="15">RS5133</strain>
    </source>
</reference>
<dbReference type="SUPFAM" id="SSF68906">
    <property type="entry name" value="SAP domain"/>
    <property type="match status" value="1"/>
</dbReference>
<evidence type="ECO:0000256" key="7">
    <source>
        <dbReference type="ARBA" id="ARBA00022786"/>
    </source>
</evidence>
<dbReference type="GO" id="GO:0016925">
    <property type="term" value="P:protein sumoylation"/>
    <property type="evidence" value="ECO:0007669"/>
    <property type="project" value="TreeGrafter"/>
</dbReference>
<dbReference type="AlphaFoldDB" id="A0AAV5WAC9"/>
<evidence type="ECO:0000256" key="5">
    <source>
        <dbReference type="ARBA" id="ARBA00022723"/>
    </source>
</evidence>
<dbReference type="GO" id="GO:0008270">
    <property type="term" value="F:zinc ion binding"/>
    <property type="evidence" value="ECO:0007669"/>
    <property type="project" value="UniProtKB-KW"/>
</dbReference>
<keyword evidence="16" id="KW-1185">Reference proteome</keyword>
<keyword evidence="9" id="KW-0539">Nucleus</keyword>
<dbReference type="InterPro" id="IPR013083">
    <property type="entry name" value="Znf_RING/FYVE/PHD"/>
</dbReference>
<dbReference type="PROSITE" id="PS51466">
    <property type="entry name" value="PINIT"/>
    <property type="match status" value="1"/>
</dbReference>